<dbReference type="PANTHER" id="PTHR47718">
    <property type="entry name" value="OS01G0519700 PROTEIN"/>
    <property type="match status" value="1"/>
</dbReference>
<dbReference type="Pfam" id="PF10551">
    <property type="entry name" value="MULE"/>
    <property type="match status" value="1"/>
</dbReference>
<protein>
    <recommendedName>
        <fullName evidence="1">MULE transposase domain-containing protein</fullName>
    </recommendedName>
</protein>
<keyword evidence="3" id="KW-1185">Reference proteome</keyword>
<dbReference type="PANTHER" id="PTHR47718:SF17">
    <property type="entry name" value="PROTEIN FAR1-RELATED SEQUENCE 5-LIKE"/>
    <property type="match status" value="1"/>
</dbReference>
<organism evidence="2 3">
    <name type="scientific">Tagetes erecta</name>
    <name type="common">African marigold</name>
    <dbReference type="NCBI Taxonomy" id="13708"/>
    <lineage>
        <taxon>Eukaryota</taxon>
        <taxon>Viridiplantae</taxon>
        <taxon>Streptophyta</taxon>
        <taxon>Embryophyta</taxon>
        <taxon>Tracheophyta</taxon>
        <taxon>Spermatophyta</taxon>
        <taxon>Magnoliopsida</taxon>
        <taxon>eudicotyledons</taxon>
        <taxon>Gunneridae</taxon>
        <taxon>Pentapetalae</taxon>
        <taxon>asterids</taxon>
        <taxon>campanulids</taxon>
        <taxon>Asterales</taxon>
        <taxon>Asteraceae</taxon>
        <taxon>Asteroideae</taxon>
        <taxon>Heliantheae alliance</taxon>
        <taxon>Tageteae</taxon>
        <taxon>Tagetes</taxon>
    </lineage>
</organism>
<evidence type="ECO:0000259" key="1">
    <source>
        <dbReference type="Pfam" id="PF10551"/>
    </source>
</evidence>
<feature type="domain" description="MULE transposase" evidence="1">
    <location>
        <begin position="76"/>
        <end position="113"/>
    </location>
</feature>
<accession>A0AAD8JKZ4</accession>
<name>A0AAD8JKZ4_TARER</name>
<reference evidence="2" key="1">
    <citation type="journal article" date="2023" name="bioRxiv">
        <title>Improved chromosome-level genome assembly for marigold (Tagetes erecta).</title>
        <authorList>
            <person name="Jiang F."/>
            <person name="Yuan L."/>
            <person name="Wang S."/>
            <person name="Wang H."/>
            <person name="Xu D."/>
            <person name="Wang A."/>
            <person name="Fan W."/>
        </authorList>
    </citation>
    <scope>NUCLEOTIDE SEQUENCE</scope>
    <source>
        <strain evidence="2">WSJ</strain>
        <tissue evidence="2">Leaf</tissue>
    </source>
</reference>
<comment type="caution">
    <text evidence="2">The sequence shown here is derived from an EMBL/GenBank/DDBJ whole genome shotgun (WGS) entry which is preliminary data.</text>
</comment>
<dbReference type="EMBL" id="JAUHHV010000012">
    <property type="protein sequence ID" value="KAK1406415.1"/>
    <property type="molecule type" value="Genomic_DNA"/>
</dbReference>
<dbReference type="InterPro" id="IPR018289">
    <property type="entry name" value="MULE_transposase_dom"/>
</dbReference>
<evidence type="ECO:0000313" key="3">
    <source>
        <dbReference type="Proteomes" id="UP001229421"/>
    </source>
</evidence>
<dbReference type="Proteomes" id="UP001229421">
    <property type="component" value="Unassembled WGS sequence"/>
</dbReference>
<proteinExistence type="predicted"/>
<gene>
    <name evidence="2" type="ORF">QVD17_41712</name>
</gene>
<dbReference type="AlphaFoldDB" id="A0AAD8JKZ4"/>
<evidence type="ECO:0000313" key="2">
    <source>
        <dbReference type="EMBL" id="KAK1406415.1"/>
    </source>
</evidence>
<sequence length="195" mass="22881">MADTIVDDRAVFTRNLMKKKEHLPDFSCEYFTDDENCLVGLFWSDGESKRNYQVFGDIMSFDATYRSNRCFLKAFGKQPDVVVTAQDPVMKKAIEEVFTGSRHRLCMWHVMHKLSTKVGVTLCNTTDFKQRICDIVWTDSLNPTEFEVGWHSVIQDFDLSDNNWLADIYDMRESWIPAYYRDELMSGLMRTTSRY</sequence>